<dbReference type="EMBL" id="JAPNTZ010000001">
    <property type="protein sequence ID" value="MCY1136917.1"/>
    <property type="molecule type" value="Genomic_DNA"/>
</dbReference>
<dbReference type="InterPro" id="IPR029016">
    <property type="entry name" value="GAF-like_dom_sf"/>
</dbReference>
<sequence length="368" mass="38626">MPGEGFRLDAAVADVYGELRLAPVLRRLLRHSGRLTGSAAGSISLVDAARGQYVKAAEVGAKCRLGQRFPLDEGATGAAFGRRRPVVIPDYGRLRAGHLAGTDPASRGAALAVPIWWRGDVIAVDVVFAPAASDFSGGAVDDLEALAQTAAAAIVMSGRHDPSLAALIARRVPATVTEAGVVRPVTPAVARIATDLVAAAARAAGEGSHQRVALVYGQDGLRLLVQQDGGLRGDSTTEQDGRSRDSITAERASGRRRDGGAVEGDGGLRGDEVLRRDGVTVEEVPGWGVLVRAEFPYAREAPPFSPREAEVLGLLREGLTDREIAARLVVSPKTVEKHVAAVLRKTGTTRRTAAVVTALDNGWIPPYR</sequence>
<organism evidence="6 7">
    <name type="scientific">Paractinoplanes pyxinae</name>
    <dbReference type="NCBI Taxonomy" id="2997416"/>
    <lineage>
        <taxon>Bacteria</taxon>
        <taxon>Bacillati</taxon>
        <taxon>Actinomycetota</taxon>
        <taxon>Actinomycetes</taxon>
        <taxon>Micromonosporales</taxon>
        <taxon>Micromonosporaceae</taxon>
        <taxon>Paractinoplanes</taxon>
    </lineage>
</organism>
<keyword evidence="2" id="KW-0238">DNA-binding</keyword>
<dbReference type="InterPro" id="IPR000792">
    <property type="entry name" value="Tscrpt_reg_LuxR_C"/>
</dbReference>
<name>A0ABT4ASY2_9ACTN</name>
<comment type="caution">
    <text evidence="6">The sequence shown here is derived from an EMBL/GenBank/DDBJ whole genome shotgun (WGS) entry which is preliminary data.</text>
</comment>
<feature type="region of interest" description="Disordered" evidence="4">
    <location>
        <begin position="227"/>
        <end position="269"/>
    </location>
</feature>
<evidence type="ECO:0000259" key="5">
    <source>
        <dbReference type="PROSITE" id="PS50043"/>
    </source>
</evidence>
<evidence type="ECO:0000313" key="7">
    <source>
        <dbReference type="Proteomes" id="UP001151002"/>
    </source>
</evidence>
<dbReference type="Proteomes" id="UP001151002">
    <property type="component" value="Unassembled WGS sequence"/>
</dbReference>
<dbReference type="PANTHER" id="PTHR44688:SF16">
    <property type="entry name" value="DNA-BINDING TRANSCRIPTIONAL ACTIVATOR DEVR_DOSR"/>
    <property type="match status" value="1"/>
</dbReference>
<evidence type="ECO:0000256" key="3">
    <source>
        <dbReference type="ARBA" id="ARBA00023163"/>
    </source>
</evidence>
<dbReference type="PRINTS" id="PR00038">
    <property type="entry name" value="HTHLUXR"/>
</dbReference>
<dbReference type="SMART" id="SM00065">
    <property type="entry name" value="GAF"/>
    <property type="match status" value="1"/>
</dbReference>
<dbReference type="Pfam" id="PF00196">
    <property type="entry name" value="GerE"/>
    <property type="match status" value="1"/>
</dbReference>
<keyword evidence="7" id="KW-1185">Reference proteome</keyword>
<dbReference type="SMART" id="SM00421">
    <property type="entry name" value="HTH_LUXR"/>
    <property type="match status" value="1"/>
</dbReference>
<gene>
    <name evidence="6" type="ORF">OWR29_02835</name>
</gene>
<protein>
    <submittedName>
        <fullName evidence="6">LuxR C-terminal-related transcriptional regulator</fullName>
    </submittedName>
</protein>
<proteinExistence type="predicted"/>
<evidence type="ECO:0000256" key="1">
    <source>
        <dbReference type="ARBA" id="ARBA00023015"/>
    </source>
</evidence>
<feature type="compositionally biased region" description="Basic and acidic residues" evidence="4">
    <location>
        <begin position="239"/>
        <end position="269"/>
    </location>
</feature>
<dbReference type="PROSITE" id="PS50043">
    <property type="entry name" value="HTH_LUXR_2"/>
    <property type="match status" value="1"/>
</dbReference>
<keyword evidence="3" id="KW-0804">Transcription</keyword>
<dbReference type="PANTHER" id="PTHR44688">
    <property type="entry name" value="DNA-BINDING TRANSCRIPTIONAL ACTIVATOR DEVR_DOSR"/>
    <property type="match status" value="1"/>
</dbReference>
<dbReference type="Pfam" id="PF13185">
    <property type="entry name" value="GAF_2"/>
    <property type="match status" value="1"/>
</dbReference>
<dbReference type="RefSeq" id="WP_267560711.1">
    <property type="nucleotide sequence ID" value="NZ_JAPNTZ010000001.1"/>
</dbReference>
<dbReference type="SUPFAM" id="SSF55781">
    <property type="entry name" value="GAF domain-like"/>
    <property type="match status" value="1"/>
</dbReference>
<keyword evidence="1" id="KW-0805">Transcription regulation</keyword>
<dbReference type="InterPro" id="IPR003018">
    <property type="entry name" value="GAF"/>
</dbReference>
<dbReference type="Gene3D" id="1.10.10.10">
    <property type="entry name" value="Winged helix-like DNA-binding domain superfamily/Winged helix DNA-binding domain"/>
    <property type="match status" value="1"/>
</dbReference>
<feature type="domain" description="HTH luxR-type" evidence="5">
    <location>
        <begin position="297"/>
        <end position="362"/>
    </location>
</feature>
<dbReference type="SUPFAM" id="SSF46894">
    <property type="entry name" value="C-terminal effector domain of the bipartite response regulators"/>
    <property type="match status" value="1"/>
</dbReference>
<dbReference type="InterPro" id="IPR016032">
    <property type="entry name" value="Sig_transdc_resp-reg_C-effctor"/>
</dbReference>
<dbReference type="CDD" id="cd06170">
    <property type="entry name" value="LuxR_C_like"/>
    <property type="match status" value="1"/>
</dbReference>
<dbReference type="InterPro" id="IPR036388">
    <property type="entry name" value="WH-like_DNA-bd_sf"/>
</dbReference>
<evidence type="ECO:0000256" key="4">
    <source>
        <dbReference type="SAM" id="MobiDB-lite"/>
    </source>
</evidence>
<dbReference type="Gene3D" id="3.30.450.40">
    <property type="match status" value="1"/>
</dbReference>
<accession>A0ABT4ASY2</accession>
<reference evidence="6" key="1">
    <citation type="submission" date="2022-11" db="EMBL/GenBank/DDBJ databases">
        <authorList>
            <person name="Somphong A."/>
            <person name="Phongsopitanun W."/>
        </authorList>
    </citation>
    <scope>NUCLEOTIDE SEQUENCE</scope>
    <source>
        <strain evidence="6">Pm04-4</strain>
    </source>
</reference>
<evidence type="ECO:0000256" key="2">
    <source>
        <dbReference type="ARBA" id="ARBA00023125"/>
    </source>
</evidence>
<evidence type="ECO:0000313" key="6">
    <source>
        <dbReference type="EMBL" id="MCY1136917.1"/>
    </source>
</evidence>